<evidence type="ECO:0000313" key="1">
    <source>
        <dbReference type="EMBL" id="AAK39732.1"/>
    </source>
</evidence>
<evidence type="ECO:0000313" key="2">
    <source>
        <dbReference type="Proteomes" id="UP000242167"/>
    </source>
</evidence>
<dbReference type="EMBL" id="AF083031">
    <property type="protein sequence ID" value="AAK39732.1"/>
    <property type="molecule type" value="Genomic_DNA"/>
</dbReference>
<keyword evidence="1" id="KW-0542">Nucleomorph</keyword>
<gene>
    <name evidence="1" type="primary">orf141</name>
</gene>
<protein>
    <submittedName>
        <fullName evidence="1">Uncharacterized protein</fullName>
    </submittedName>
</protein>
<name>Q98S51_GUITH</name>
<sequence length="141" mass="17163">MSRIYNIQKLNVYNTNKINFLGTYNYLQSFLVNIMSNYNPISKNKIINLIGFYSNKIFKCIITKFYKYKIFGFFYKNNVFMFFIKNFLKNLFLKNIYNKTNFFSNFKRNLKIINIIYLNNILFEIKSSTSRSILNLIFFLR</sequence>
<organism evidence="1 2">
    <name type="scientific">Guillardia theta</name>
    <name type="common">Cryptophyte</name>
    <name type="synonym">Cryptomonas phi</name>
    <dbReference type="NCBI Taxonomy" id="55529"/>
    <lineage>
        <taxon>Eukaryota</taxon>
        <taxon>Cryptophyceae</taxon>
        <taxon>Pyrenomonadales</taxon>
        <taxon>Geminigeraceae</taxon>
        <taxon>Guillardia</taxon>
    </lineage>
</organism>
<accession>Q98S51</accession>
<dbReference type="AlphaFoldDB" id="Q98S51"/>
<dbReference type="GeneID" id="857205"/>
<reference evidence="1 2" key="1">
    <citation type="journal article" date="2001" name="Nature">
        <title>The highly reduced genome of an enslaved algal nucleus.</title>
        <authorList>
            <person name="Douglas S."/>
            <person name="Zauner S."/>
            <person name="Fraunholz M."/>
            <person name="Beaton M."/>
            <person name="Penny S."/>
            <person name="Deng L."/>
            <person name="Wu X."/>
            <person name="Reith M."/>
            <person name="Cavalier-Smith T."/>
            <person name="Maier U."/>
        </authorList>
    </citation>
    <scope>NUCLEOTIDE SEQUENCE [LARGE SCALE GENOMIC DNA]</scope>
</reference>
<geneLocation type="nucleomorph" evidence="1"/>
<proteinExistence type="predicted"/>
<dbReference type="PIR" id="A90130">
    <property type="entry name" value="A90130"/>
</dbReference>
<dbReference type="RefSeq" id="XP_001713423.1">
    <property type="nucleotide sequence ID" value="XM_001713371.1"/>
</dbReference>
<dbReference type="Proteomes" id="UP000242167">
    <property type="component" value="Nucleomorph 3"/>
</dbReference>